<name>A0A934N8E0_9BACT</name>
<evidence type="ECO:0000256" key="5">
    <source>
        <dbReference type="ARBA" id="ARBA00022679"/>
    </source>
</evidence>
<keyword evidence="12" id="KW-1185">Reference proteome</keyword>
<dbReference type="GO" id="GO:0046872">
    <property type="term" value="F:metal ion binding"/>
    <property type="evidence" value="ECO:0007669"/>
    <property type="project" value="UniProtKB-KW"/>
</dbReference>
<accession>A0A934N8E0</accession>
<evidence type="ECO:0000313" key="11">
    <source>
        <dbReference type="EMBL" id="MBJ7597499.1"/>
    </source>
</evidence>
<evidence type="ECO:0000256" key="1">
    <source>
        <dbReference type="ARBA" id="ARBA00001946"/>
    </source>
</evidence>
<evidence type="ECO:0000256" key="10">
    <source>
        <dbReference type="ARBA" id="ARBA00048540"/>
    </source>
</evidence>
<evidence type="ECO:0000256" key="8">
    <source>
        <dbReference type="ARBA" id="ARBA00022842"/>
    </source>
</evidence>
<proteinExistence type="predicted"/>
<dbReference type="GO" id="GO:0016740">
    <property type="term" value="F:transferase activity"/>
    <property type="evidence" value="ECO:0007669"/>
    <property type="project" value="UniProtKB-KW"/>
</dbReference>
<keyword evidence="4" id="KW-0285">Flavoprotein</keyword>
<sequence length="301" mass="31129">MTPRVAEWTALGTEVVLAVSDPARLDQARGAVESVLRDVDMACSRFRDDSELALVNSAGGRWVAVGPLLVRALAAALWAARATGGAVDPTVGRALRVSGYDRDFKALRQDSRVRIEVTAVPGWKAIELDAGEQGRVRVPAGVELDLGATAKALAADRAATAASLAAGGCGVLVSLGGDVAVVGRPPPGGWLVQVSEPDGAEAQLVTIFDGGLATSSTRVRRWTRGGIRWHHILDPATGRPADGPWRLASVAAASCLEANTAATASIVLGDAAPDWLVARRCPARLVSEDGEVLALAGWPAC</sequence>
<dbReference type="EC" id="2.7.1.180" evidence="2"/>
<dbReference type="EMBL" id="JAEKNR010000063">
    <property type="protein sequence ID" value="MBJ7597499.1"/>
    <property type="molecule type" value="Genomic_DNA"/>
</dbReference>
<dbReference type="PANTHER" id="PTHR30040:SF2">
    <property type="entry name" value="FAD:PROTEIN FMN TRANSFERASE"/>
    <property type="match status" value="1"/>
</dbReference>
<comment type="cofactor">
    <cofactor evidence="1">
        <name>Mg(2+)</name>
        <dbReference type="ChEBI" id="CHEBI:18420"/>
    </cofactor>
</comment>
<keyword evidence="8" id="KW-0460">Magnesium</keyword>
<keyword evidence="5 11" id="KW-0808">Transferase</keyword>
<evidence type="ECO:0000256" key="2">
    <source>
        <dbReference type="ARBA" id="ARBA00011955"/>
    </source>
</evidence>
<dbReference type="Pfam" id="PF02424">
    <property type="entry name" value="ApbE"/>
    <property type="match status" value="1"/>
</dbReference>
<evidence type="ECO:0000256" key="7">
    <source>
        <dbReference type="ARBA" id="ARBA00022827"/>
    </source>
</evidence>
<comment type="caution">
    <text evidence="11">The sequence shown here is derived from an EMBL/GenBank/DDBJ whole genome shotgun (WGS) entry which is preliminary data.</text>
</comment>
<keyword evidence="7" id="KW-0274">FAD</keyword>
<protein>
    <recommendedName>
        <fullName evidence="3">FAD:protein FMN transferase</fullName>
        <ecNumber evidence="2">2.7.1.180</ecNumber>
    </recommendedName>
    <alternativeName>
        <fullName evidence="9">Flavin transferase</fullName>
    </alternativeName>
</protein>
<dbReference type="InterPro" id="IPR003374">
    <property type="entry name" value="ApbE-like_sf"/>
</dbReference>
<keyword evidence="6" id="KW-0479">Metal-binding</keyword>
<dbReference type="InterPro" id="IPR024932">
    <property type="entry name" value="ApbE"/>
</dbReference>
<reference evidence="11" key="1">
    <citation type="submission" date="2020-10" db="EMBL/GenBank/DDBJ databases">
        <title>Ca. Dormibacterota MAGs.</title>
        <authorList>
            <person name="Montgomery K."/>
        </authorList>
    </citation>
    <scope>NUCLEOTIDE SEQUENCE [LARGE SCALE GENOMIC DNA]</scope>
    <source>
        <strain evidence="11">SC8812_S17_10</strain>
    </source>
</reference>
<gene>
    <name evidence="11" type="ORF">JF922_05360</name>
</gene>
<dbReference type="AlphaFoldDB" id="A0A934N8E0"/>
<evidence type="ECO:0000256" key="4">
    <source>
        <dbReference type="ARBA" id="ARBA00022630"/>
    </source>
</evidence>
<evidence type="ECO:0000256" key="6">
    <source>
        <dbReference type="ARBA" id="ARBA00022723"/>
    </source>
</evidence>
<evidence type="ECO:0000313" key="12">
    <source>
        <dbReference type="Proteomes" id="UP000612893"/>
    </source>
</evidence>
<evidence type="ECO:0000256" key="3">
    <source>
        <dbReference type="ARBA" id="ARBA00016337"/>
    </source>
</evidence>
<dbReference type="SUPFAM" id="SSF143631">
    <property type="entry name" value="ApbE-like"/>
    <property type="match status" value="1"/>
</dbReference>
<organism evidence="11 12">
    <name type="scientific">Candidatus Nephthysia bennettiae</name>
    <dbReference type="NCBI Taxonomy" id="3127016"/>
    <lineage>
        <taxon>Bacteria</taxon>
        <taxon>Bacillati</taxon>
        <taxon>Candidatus Dormiibacterota</taxon>
        <taxon>Candidatus Dormibacteria</taxon>
        <taxon>Candidatus Dormibacterales</taxon>
        <taxon>Candidatus Dormibacteraceae</taxon>
        <taxon>Candidatus Nephthysia</taxon>
    </lineage>
</organism>
<evidence type="ECO:0000256" key="9">
    <source>
        <dbReference type="ARBA" id="ARBA00031306"/>
    </source>
</evidence>
<dbReference type="Gene3D" id="3.10.520.10">
    <property type="entry name" value="ApbE-like domains"/>
    <property type="match status" value="1"/>
</dbReference>
<dbReference type="PANTHER" id="PTHR30040">
    <property type="entry name" value="THIAMINE BIOSYNTHESIS LIPOPROTEIN APBE"/>
    <property type="match status" value="1"/>
</dbReference>
<dbReference type="Proteomes" id="UP000612893">
    <property type="component" value="Unassembled WGS sequence"/>
</dbReference>
<comment type="catalytic activity">
    <reaction evidence="10">
        <text>L-threonyl-[protein] + FAD = FMN-L-threonyl-[protein] + AMP + H(+)</text>
        <dbReference type="Rhea" id="RHEA:36847"/>
        <dbReference type="Rhea" id="RHEA-COMP:11060"/>
        <dbReference type="Rhea" id="RHEA-COMP:11061"/>
        <dbReference type="ChEBI" id="CHEBI:15378"/>
        <dbReference type="ChEBI" id="CHEBI:30013"/>
        <dbReference type="ChEBI" id="CHEBI:57692"/>
        <dbReference type="ChEBI" id="CHEBI:74257"/>
        <dbReference type="ChEBI" id="CHEBI:456215"/>
        <dbReference type="EC" id="2.7.1.180"/>
    </reaction>
</comment>